<dbReference type="CDD" id="cd04496">
    <property type="entry name" value="SSB_OBF"/>
    <property type="match status" value="1"/>
</dbReference>
<dbReference type="InterPro" id="IPR011344">
    <property type="entry name" value="ssDNA-bd"/>
</dbReference>
<dbReference type="HAMAP" id="MF_00984">
    <property type="entry name" value="SSB"/>
    <property type="match status" value="1"/>
</dbReference>
<dbReference type="InterPro" id="IPR000424">
    <property type="entry name" value="Primosome_PriB/ssb"/>
</dbReference>
<dbReference type="PIRSF" id="PIRSF002070">
    <property type="entry name" value="SSB"/>
    <property type="match status" value="1"/>
</dbReference>
<dbReference type="Pfam" id="PF00436">
    <property type="entry name" value="SSB"/>
    <property type="match status" value="1"/>
</dbReference>
<gene>
    <name evidence="4" type="ORF">BW47_03445</name>
</gene>
<dbReference type="NCBIfam" id="TIGR00621">
    <property type="entry name" value="ssb"/>
    <property type="match status" value="1"/>
</dbReference>
<protein>
    <recommendedName>
        <fullName evidence="2 3">Single-stranded DNA-binding protein</fullName>
        <shortName evidence="2">SSB</shortName>
    </recommendedName>
</protein>
<organism evidence="4 5">
    <name type="scientific">Thermosipho melanesiensis</name>
    <dbReference type="NCBI Taxonomy" id="46541"/>
    <lineage>
        <taxon>Bacteria</taxon>
        <taxon>Thermotogati</taxon>
        <taxon>Thermotogota</taxon>
        <taxon>Thermotogae</taxon>
        <taxon>Thermotogales</taxon>
        <taxon>Fervidobacteriaceae</taxon>
        <taxon>Thermosipho</taxon>
    </lineage>
</organism>
<keyword evidence="5" id="KW-1185">Reference proteome</keyword>
<evidence type="ECO:0000256" key="2">
    <source>
        <dbReference type="HAMAP-Rule" id="MF_00984"/>
    </source>
</evidence>
<dbReference type="PROSITE" id="PS50935">
    <property type="entry name" value="SSB"/>
    <property type="match status" value="1"/>
</dbReference>
<proteinExistence type="inferred from homology"/>
<dbReference type="EMBL" id="CP007389">
    <property type="protein sequence ID" value="APT73652.1"/>
    <property type="molecule type" value="Genomic_DNA"/>
</dbReference>
<dbReference type="GO" id="GO:0003677">
    <property type="term" value="F:DNA binding"/>
    <property type="evidence" value="ECO:0007669"/>
    <property type="project" value="UniProtKB-KW"/>
</dbReference>
<evidence type="ECO:0000256" key="1">
    <source>
        <dbReference type="ARBA" id="ARBA00023125"/>
    </source>
</evidence>
<accession>A0ABM6GDT4</accession>
<keyword evidence="1 2" id="KW-0238">DNA-binding</keyword>
<dbReference type="PANTHER" id="PTHR10302">
    <property type="entry name" value="SINGLE-STRANDED DNA-BINDING PROTEIN"/>
    <property type="match status" value="1"/>
</dbReference>
<sequence>MNYNKVVLVGRLTRDPESRQTVNGTLISTFTLAVNRSNRNDDVDFIRIVTFNRLAEFVQNYLTKGRLVLVEGKLRINRWQTNDGQNRSTPEIWADQVTFMDRKSDNSLTDSSNETVVSYDELFDDNESDEPPF</sequence>
<evidence type="ECO:0000256" key="3">
    <source>
        <dbReference type="PIRNR" id="PIRNR002070"/>
    </source>
</evidence>
<comment type="caution">
    <text evidence="2">Lacks conserved residue(s) required for the propagation of feature annotation.</text>
</comment>
<dbReference type="SUPFAM" id="SSF50249">
    <property type="entry name" value="Nucleic acid-binding proteins"/>
    <property type="match status" value="1"/>
</dbReference>
<evidence type="ECO:0000313" key="4">
    <source>
        <dbReference type="EMBL" id="APT73652.1"/>
    </source>
</evidence>
<evidence type="ECO:0000313" key="5">
    <source>
        <dbReference type="Proteomes" id="UP000185490"/>
    </source>
</evidence>
<comment type="subunit">
    <text evidence="2">Homotetramer.</text>
</comment>
<name>A0ABM6GDT4_9BACT</name>
<dbReference type="Gene3D" id="2.40.50.140">
    <property type="entry name" value="Nucleic acid-binding proteins"/>
    <property type="match status" value="1"/>
</dbReference>
<dbReference type="PANTHER" id="PTHR10302:SF27">
    <property type="entry name" value="SINGLE-STRANDED DNA-BINDING PROTEIN"/>
    <property type="match status" value="1"/>
</dbReference>
<reference evidence="4 5" key="1">
    <citation type="submission" date="2014-02" db="EMBL/GenBank/DDBJ databases">
        <title>Diversity of Thermotogales isolates from hydrothermal vents.</title>
        <authorList>
            <person name="Haverkamp T.H.A."/>
            <person name="Lossouarn J."/>
            <person name="Geslin C."/>
            <person name="Nesbo C.L."/>
        </authorList>
    </citation>
    <scope>NUCLEOTIDE SEQUENCE [LARGE SCALE GENOMIC DNA]</scope>
    <source>
        <strain evidence="4 5">431</strain>
    </source>
</reference>
<dbReference type="InterPro" id="IPR012340">
    <property type="entry name" value="NA-bd_OB-fold"/>
</dbReference>
<dbReference type="RefSeq" id="WP_012056862.1">
    <property type="nucleotide sequence ID" value="NZ_CP007389.1"/>
</dbReference>
<dbReference type="Proteomes" id="UP000185490">
    <property type="component" value="Chromosome"/>
</dbReference>